<feature type="region of interest" description="Disordered" evidence="4">
    <location>
        <begin position="1517"/>
        <end position="1560"/>
    </location>
</feature>
<feature type="compositionally biased region" description="Polar residues" evidence="4">
    <location>
        <begin position="1315"/>
        <end position="1325"/>
    </location>
</feature>
<feature type="region of interest" description="Disordered" evidence="4">
    <location>
        <begin position="552"/>
        <end position="586"/>
    </location>
</feature>
<feature type="region of interest" description="Disordered" evidence="4">
    <location>
        <begin position="419"/>
        <end position="452"/>
    </location>
</feature>
<protein>
    <recommendedName>
        <fullName evidence="7">Adenylate kinase 9</fullName>
    </recommendedName>
</protein>
<dbReference type="InterPro" id="IPR000850">
    <property type="entry name" value="Adenylat/UMP-CMP_kin"/>
</dbReference>
<evidence type="ECO:0000313" key="6">
    <source>
        <dbReference type="Proteomes" id="UP001642540"/>
    </source>
</evidence>
<feature type="region of interest" description="Disordered" evidence="4">
    <location>
        <begin position="140"/>
        <end position="170"/>
    </location>
</feature>
<evidence type="ECO:0000256" key="2">
    <source>
        <dbReference type="ARBA" id="ARBA00022741"/>
    </source>
</evidence>
<feature type="compositionally biased region" description="Acidic residues" evidence="4">
    <location>
        <begin position="1525"/>
        <end position="1550"/>
    </location>
</feature>
<dbReference type="PANTHER" id="PTHR23359">
    <property type="entry name" value="NUCLEOTIDE KINASE"/>
    <property type="match status" value="1"/>
</dbReference>
<feature type="region of interest" description="Disordered" evidence="4">
    <location>
        <begin position="1111"/>
        <end position="1190"/>
    </location>
</feature>
<dbReference type="SUPFAM" id="SSF52540">
    <property type="entry name" value="P-loop containing nucleoside triphosphate hydrolases"/>
    <property type="match status" value="2"/>
</dbReference>
<reference evidence="5 6" key="1">
    <citation type="submission" date="2024-08" db="EMBL/GenBank/DDBJ databases">
        <authorList>
            <person name="Cucini C."/>
            <person name="Frati F."/>
        </authorList>
    </citation>
    <scope>NUCLEOTIDE SEQUENCE [LARGE SCALE GENOMIC DNA]</scope>
</reference>
<evidence type="ECO:0008006" key="7">
    <source>
        <dbReference type="Google" id="ProtNLM"/>
    </source>
</evidence>
<proteinExistence type="predicted"/>
<evidence type="ECO:0000313" key="5">
    <source>
        <dbReference type="EMBL" id="CAL8141313.1"/>
    </source>
</evidence>
<keyword evidence="2" id="KW-0547">Nucleotide-binding</keyword>
<feature type="compositionally biased region" description="Low complexity" evidence="4">
    <location>
        <begin position="1"/>
        <end position="16"/>
    </location>
</feature>
<feature type="region of interest" description="Disordered" evidence="4">
    <location>
        <begin position="1315"/>
        <end position="1343"/>
    </location>
</feature>
<keyword evidence="1" id="KW-0808">Transferase</keyword>
<sequence length="2760" mass="317373">MTNEGDTLGDTTNNTTEDTHANKVQIEDDEAHIRNKNPTDPRVHRKSTRNASHWQSAANKRRRTSLLGNLAAQGRLSRGLSIQKLMLHLTASERAKKTADNLPPEDYYIYDEADSMGIFLEPAKDIPDESTLATLQQMMSTMQAQQSEKQEGEGETAAATEPSPDLLVPPTEEPVVVELPENVVFPVDRNTVELRSKLCIVRSLKTYLQHNHIDEGKCYYAEDELDLSFLTAKPKTFLIFGKPGIGKTTLATRLAEKLHAVHLNPENIIEYFRGPKEPLGSTKVNEILENGESIGDGAVIELLEKRIREFDILHRGYVLEGFPMITSDDLPVFEQLEALSRLAVPPEYLIILQMQDKDLYKRRISQKFDPETGKVYTQQQYSKTVPDEFIFDRHYHEPVTDKRVSIISNDLPQSISELALTEELSDTEKEEESRKTRESTPEHDKSDTNELDFPQLTPHVLERLFYRTEDFNIIVNDDLESFRFNFQDLQLYVQNFNKRKILEVDAYWAPHVIFRKVWEFCETTGIQPVPVPVEIVKSLNMMYFKKRDSLNAGEGMNEDDDYDDDDDADDEIDGDDGDGETICPDDDQLHETDWVAALRAVTVRGLVDPRFRWRVSRWINLCPVALKLGRSIPGRPELAVSFMDKVFFMSSKRAADQFINNPRPYLLPKMPTSPVKFIVIGHPLAGKTTFANELARITEATVIDVNREINKRFNDVKRDFIWKKRLRYSLEATHIVNKENSLRWHRQERARRRDMHAWIENHLKQLAEAEIEAALERDRDVLHKIRTELRKESEYHAVGEPFGGDGMCQGVDATLRFNWKKFVQQAFGGKSDWTHQELLQLAWDLFHQGRLYYKKRKRDSVKMTVFNDFTSESDEEFGLVSNNVGKESVSMESSGSNPFDLADEADVEYEGEGSPFDDVLEEETDDEEEKKKAKKKKRKKKRKCIRIEVKPVLPEDIIEPFLFDTFDVDPDDPEVEESVRMRFPLIPFELVDIVPAPPQIGDTDAAVQRVVEDKLEKDAHHVDGMPPDIFVEILRRACADVEVKLRRQNRRGPMTGGWIIENFPPDIEKWRALLRTPEVCPDQVFLLLDLTEESMIIWSRFKKLFRMLHPPKPETRSGSTNPKRSVEQVTGEDGQQDTSVTSGKFSAKGGSRNVTPFAGEDGPEPEPVVDPLTTENETEQEEVTTKEVERPSLSLVSKSHFILSLLPKDDLLDKMSMTSSEVAVIHRDQNRHLTTEVSEKDSGDELLKIVEGHEKYIWDSMEKDFAESEQGSFSSLDFEEHQKGLVLKFKPLYVEMSACLEELDAFQHTGDAARVSSNSEVTKTVQHPPPGTPETGMHSEPEDFSVPVPPEIAAGEIELTPEEMELRTVLENDIRRLSSFTDKDDIQTPTEMASILSINEQSDSTQTENEMIIQKLLTTKIESPKRKFFAQIRIFNEFWNMALPVCNQQGVRYWEVGLCDEESALEKSIFIWNELESRFDAKAKKILETELREEDDEILASLMRWGEPYDLNDMRFRPAMKQTPPDEEDISQDTDDDGGSNTNDDSEGNESDIMKDKDGLTALDNKPNLYWKETKRLEAERCFGDFKYYCPVTYADSFVLRKGSPKFACKYKDRLYYCSDENNQLRFLVNPQQFLPTGGPPPPPAPRICITGSPGCLQEEIASQLCNEFKVCYVNFRQRLHEIMKARFGREIGPNKTGQIVSLEVTRKILSSSKPDDDMLYSEGMHRGLHFDDTFLGESQYDSEVDVDLTFVPVLLPNVSGILTIPKQEMNNEGEQKSIQETALKSLGLLSETSIETVPLNSIQRTEKLTERKWQKLTRIETYIQGFLENGIQLPDDILDEFIAPLWKERPFTEVGFILVGFPNTEADIQYLVKRNFIPEHVIVMECKSIVIRNRLIVPTVDRWHKEQNPSGKVKRKLTRRTNLAKLKLGLAAAGIGASQSGVFQYQTEGRQDVDEYEIETWDYNDSLSRDIARALKFYHGIYSAGLEKLKKTLNRERVCWTPVDTNTGLQMGKHSVINSIIPMLKYRNNVFEDVCRLSFPAAQSLLDRGVFTLSRLHRWCPVELSKGNTGINIWNAPGIKKIPYLHRRFIYFLEGEKNAKHFEENTWNLTTQAPPLQPIPLYCMVLGHPKSGKTSLAKKLAQRLGLLYISGLEAIESVVTHAFVSQWGHALSEVNPALAAAGHQPMTLANEVLEYIREGRSIPRYVLYRCLDLLFMNPKAQCHGVVFDDFPTILDELIEINYREMTPCLVIDLKIPIDEAYSRCDANRKHELRPDQIPEESHDCMDYLWDTYENTTLETLRWFSEEYQNVHAIDGRLNPEMIYKQAAELCIKGQKKVQEYCINLFYGKPNTLEGTCPLTSTLFHRLTTDFGFFCPVALNDSDELVSVKEISDLSQVVEYKGQIYLFSGRNAVRKFMNNPKRYTVPGCLRTPPSDISQPLMVTPEDFERLREHWGFMDFDPVLYYANHHYKGLQRGDPKYCVVYRGKLYVFISEENQKKFMRKPPKYWNLLLPMKIPRKTEPINYDRITPFAYLSAKGMIPILRKLVKLMAEKRPRVQFMNVDQCAALYMGYYLKSQNMNSPFQRRQKYRDAMFKMSTMKSTTKDFLNELHHHYGCRQRNLPERLRQKLDEFIKFEHLSTEEKVLIPKIPGVEFGYDAVRKPFSEPQVARKVRKMMERMKEVDMREKLDAFSTHSKRKKVSEEAAERAAQDAKEAAELARKIEERSQARLKMKSLTGSRAKSLALSSVYTTSFGGKTNFS</sequence>
<gene>
    <name evidence="5" type="ORF">ODALV1_LOCUS28663</name>
</gene>
<keyword evidence="3" id="KW-0418">Kinase</keyword>
<dbReference type="EMBL" id="CAXLJM020000146">
    <property type="protein sequence ID" value="CAL8141313.1"/>
    <property type="molecule type" value="Genomic_DNA"/>
</dbReference>
<feature type="compositionally biased region" description="Basic and acidic residues" evidence="4">
    <location>
        <begin position="431"/>
        <end position="448"/>
    </location>
</feature>
<evidence type="ECO:0000256" key="3">
    <source>
        <dbReference type="ARBA" id="ARBA00022777"/>
    </source>
</evidence>
<dbReference type="Gene3D" id="3.40.50.300">
    <property type="entry name" value="P-loop containing nucleotide triphosphate hydrolases"/>
    <property type="match status" value="3"/>
</dbReference>
<feature type="region of interest" description="Disordered" evidence="4">
    <location>
        <begin position="912"/>
        <end position="935"/>
    </location>
</feature>
<feature type="compositionally biased region" description="Acidic residues" evidence="4">
    <location>
        <begin position="918"/>
        <end position="928"/>
    </location>
</feature>
<name>A0ABP1S2E4_9HEXA</name>
<evidence type="ECO:0000256" key="4">
    <source>
        <dbReference type="SAM" id="MobiDB-lite"/>
    </source>
</evidence>
<feature type="compositionally biased region" description="Polar residues" evidence="4">
    <location>
        <begin position="49"/>
        <end position="58"/>
    </location>
</feature>
<feature type="compositionally biased region" description="Acidic residues" evidence="4">
    <location>
        <begin position="556"/>
        <end position="586"/>
    </location>
</feature>
<keyword evidence="6" id="KW-1185">Reference proteome</keyword>
<accession>A0ABP1S2E4</accession>
<organism evidence="5 6">
    <name type="scientific">Orchesella dallaii</name>
    <dbReference type="NCBI Taxonomy" id="48710"/>
    <lineage>
        <taxon>Eukaryota</taxon>
        <taxon>Metazoa</taxon>
        <taxon>Ecdysozoa</taxon>
        <taxon>Arthropoda</taxon>
        <taxon>Hexapoda</taxon>
        <taxon>Collembola</taxon>
        <taxon>Entomobryomorpha</taxon>
        <taxon>Entomobryoidea</taxon>
        <taxon>Orchesellidae</taxon>
        <taxon>Orchesellinae</taxon>
        <taxon>Orchesella</taxon>
    </lineage>
</organism>
<evidence type="ECO:0000256" key="1">
    <source>
        <dbReference type="ARBA" id="ARBA00022679"/>
    </source>
</evidence>
<comment type="caution">
    <text evidence="5">The sequence shown here is derived from an EMBL/GenBank/DDBJ whole genome shotgun (WGS) entry which is preliminary data.</text>
</comment>
<dbReference type="Proteomes" id="UP001642540">
    <property type="component" value="Unassembled WGS sequence"/>
</dbReference>
<dbReference type="InterPro" id="IPR027417">
    <property type="entry name" value="P-loop_NTPase"/>
</dbReference>
<feature type="compositionally biased region" description="Low complexity" evidence="4">
    <location>
        <begin position="155"/>
        <end position="170"/>
    </location>
</feature>
<feature type="region of interest" description="Disordered" evidence="4">
    <location>
        <begin position="1"/>
        <end position="61"/>
    </location>
</feature>
<feature type="compositionally biased region" description="Basic and acidic residues" evidence="4">
    <location>
        <begin position="31"/>
        <end position="42"/>
    </location>
</feature>
<dbReference type="Pfam" id="PF00406">
    <property type="entry name" value="ADK"/>
    <property type="match status" value="1"/>
</dbReference>